<gene>
    <name evidence="14" type="ORF">NHX12_031345</name>
</gene>
<dbReference type="OrthoDB" id="2564984at2759"/>
<evidence type="ECO:0000256" key="10">
    <source>
        <dbReference type="ARBA" id="ARBA00035449"/>
    </source>
</evidence>
<feature type="transmembrane region" description="Helical" evidence="13">
    <location>
        <begin position="122"/>
        <end position="141"/>
    </location>
</feature>
<evidence type="ECO:0000256" key="4">
    <source>
        <dbReference type="ARBA" id="ARBA00022490"/>
    </source>
</evidence>
<comment type="subcellular location">
    <subcellularLocation>
        <location evidence="2">Cytoplasm</location>
        <location evidence="2">Perinuclear region</location>
    </subcellularLocation>
    <subcellularLocation>
        <location evidence="1">Lysosome membrane</location>
        <topology evidence="1">Multi-pass membrane protein</topology>
    </subcellularLocation>
</comment>
<comment type="similarity">
    <text evidence="3">Belongs to the BRI3 family.</text>
</comment>
<dbReference type="GO" id="GO:0048471">
    <property type="term" value="C:perinuclear region of cytoplasm"/>
    <property type="evidence" value="ECO:0007669"/>
    <property type="project" value="UniProtKB-SubCell"/>
</dbReference>
<evidence type="ECO:0000256" key="3">
    <source>
        <dbReference type="ARBA" id="ARBA00008090"/>
    </source>
</evidence>
<proteinExistence type="inferred from homology"/>
<feature type="compositionally biased region" description="Low complexity" evidence="12">
    <location>
        <begin position="36"/>
        <end position="60"/>
    </location>
</feature>
<protein>
    <recommendedName>
        <fullName evidence="9">Membrane protein BRI3</fullName>
    </recommendedName>
    <alternativeName>
        <fullName evidence="10">Brain protein I3</fullName>
    </alternativeName>
</protein>
<dbReference type="GO" id="GO:0005765">
    <property type="term" value="C:lysosomal membrane"/>
    <property type="evidence" value="ECO:0007669"/>
    <property type="project" value="UniProtKB-SubCell"/>
</dbReference>
<dbReference type="PANTHER" id="PTHR13551:SF1">
    <property type="entry name" value="MEMBRANE PROTEIN BRI3"/>
    <property type="match status" value="1"/>
</dbReference>
<feature type="region of interest" description="Disordered" evidence="12">
    <location>
        <begin position="1"/>
        <end position="74"/>
    </location>
</feature>
<dbReference type="EMBL" id="JANIIK010000047">
    <property type="protein sequence ID" value="KAJ3600360.1"/>
    <property type="molecule type" value="Genomic_DNA"/>
</dbReference>
<evidence type="ECO:0000256" key="9">
    <source>
        <dbReference type="ARBA" id="ARBA00035284"/>
    </source>
</evidence>
<organism evidence="14 15">
    <name type="scientific">Muraenolepis orangiensis</name>
    <name type="common">Patagonian moray cod</name>
    <dbReference type="NCBI Taxonomy" id="630683"/>
    <lineage>
        <taxon>Eukaryota</taxon>
        <taxon>Metazoa</taxon>
        <taxon>Chordata</taxon>
        <taxon>Craniata</taxon>
        <taxon>Vertebrata</taxon>
        <taxon>Euteleostomi</taxon>
        <taxon>Actinopterygii</taxon>
        <taxon>Neopterygii</taxon>
        <taxon>Teleostei</taxon>
        <taxon>Neoteleostei</taxon>
        <taxon>Acanthomorphata</taxon>
        <taxon>Zeiogadaria</taxon>
        <taxon>Gadariae</taxon>
        <taxon>Gadiformes</taxon>
        <taxon>Muraenolepidoidei</taxon>
        <taxon>Muraenolepididae</taxon>
        <taxon>Muraenolepis</taxon>
    </lineage>
</organism>
<comment type="caution">
    <text evidence="14">The sequence shown here is derived from an EMBL/GenBank/DDBJ whole genome shotgun (WGS) entry which is preliminary data.</text>
</comment>
<keyword evidence="6 13" id="KW-1133">Transmembrane helix</keyword>
<keyword evidence="4" id="KW-0963">Cytoplasm</keyword>
<dbReference type="PANTHER" id="PTHR13551">
    <property type="entry name" value="BRAIN PROTEIN I3"/>
    <property type="match status" value="1"/>
</dbReference>
<evidence type="ECO:0000256" key="13">
    <source>
        <dbReference type="SAM" id="Phobius"/>
    </source>
</evidence>
<evidence type="ECO:0000313" key="15">
    <source>
        <dbReference type="Proteomes" id="UP001148018"/>
    </source>
</evidence>
<evidence type="ECO:0000256" key="1">
    <source>
        <dbReference type="ARBA" id="ARBA00004155"/>
    </source>
</evidence>
<dbReference type="AlphaFoldDB" id="A0A9Q0E4B8"/>
<dbReference type="InterPro" id="IPR019317">
    <property type="entry name" value="BRI3"/>
</dbReference>
<keyword evidence="5 13" id="KW-0812">Transmembrane</keyword>
<evidence type="ECO:0000256" key="12">
    <source>
        <dbReference type="SAM" id="MobiDB-lite"/>
    </source>
</evidence>
<evidence type="ECO:0000256" key="11">
    <source>
        <dbReference type="ARBA" id="ARBA00046593"/>
    </source>
</evidence>
<evidence type="ECO:0000313" key="14">
    <source>
        <dbReference type="EMBL" id="KAJ3600360.1"/>
    </source>
</evidence>
<evidence type="ECO:0000256" key="8">
    <source>
        <dbReference type="ARBA" id="ARBA00023228"/>
    </source>
</evidence>
<keyword evidence="15" id="KW-1185">Reference proteome</keyword>
<comment type="subunit">
    <text evidence="11">Interacts with BRI3BP. Interacts with MGAT1 and IFITM3.</text>
</comment>
<dbReference type="Pfam" id="PF10164">
    <property type="entry name" value="BRI3"/>
    <property type="match status" value="1"/>
</dbReference>
<evidence type="ECO:0000256" key="2">
    <source>
        <dbReference type="ARBA" id="ARBA00004556"/>
    </source>
</evidence>
<feature type="compositionally biased region" description="Polar residues" evidence="12">
    <location>
        <begin position="1"/>
        <end position="11"/>
    </location>
</feature>
<evidence type="ECO:0000256" key="7">
    <source>
        <dbReference type="ARBA" id="ARBA00023136"/>
    </source>
</evidence>
<keyword evidence="7 13" id="KW-0472">Membrane</keyword>
<sequence length="154" mass="16454">MVDTKPLSQTDRPPAYHSVPGTCDYSPQHPQPQHPQPQQQQHNYGAIPATAAAAGGIPPGFQQSPPPYQYHDGQGFHAPQMGPAIAQQPYSGTYTIIQPSIVVVGGCPACRVGVLEDDFTCLGIMCALLFFPLGILFCFALRQRSCPNCGATFG</sequence>
<keyword evidence="8" id="KW-0458">Lysosome</keyword>
<dbReference type="Proteomes" id="UP001148018">
    <property type="component" value="Unassembled WGS sequence"/>
</dbReference>
<evidence type="ECO:0000256" key="5">
    <source>
        <dbReference type="ARBA" id="ARBA00022692"/>
    </source>
</evidence>
<name>A0A9Q0E4B8_9TELE</name>
<accession>A0A9Q0E4B8</accession>
<evidence type="ECO:0000256" key="6">
    <source>
        <dbReference type="ARBA" id="ARBA00022989"/>
    </source>
</evidence>
<reference evidence="14" key="1">
    <citation type="submission" date="2022-07" db="EMBL/GenBank/DDBJ databases">
        <title>Chromosome-level genome of Muraenolepis orangiensis.</title>
        <authorList>
            <person name="Kim J."/>
        </authorList>
    </citation>
    <scope>NUCLEOTIDE SEQUENCE</scope>
    <source>
        <strain evidence="14">KU_S4_2022</strain>
        <tissue evidence="14">Muscle</tissue>
    </source>
</reference>